<sequence>MHELAGEPSRVVKDFITPISEMDEVFEGLVLAGANVRALLAGEPITLAWPQEIVVSGREITGYVMPSIPDQFYWQDKKFFRGKRRVRELQYAVRRESAVSIPFRADDTHRLELVRLVAAFLEAMHREELVYGDLSWGNLAFSVGDKVELCVFDFDSTRQVGRPAFTRQRPAQTVDWNDPEDRSRAVASFDSDRYKFALLVYRLLVAHDFDSRPEDATRVGSISGLDQRGVHGLQSLLRRAAGHAGTRPQISEWLAVLQR</sequence>
<evidence type="ECO:0000313" key="1">
    <source>
        <dbReference type="EMBL" id="MBY9075964.1"/>
    </source>
</evidence>
<accession>A0ABS7RLM6</accession>
<protein>
    <recommendedName>
        <fullName evidence="3">Protein kinase domain-containing protein</fullName>
    </recommendedName>
</protein>
<dbReference type="Proteomes" id="UP000754710">
    <property type="component" value="Unassembled WGS sequence"/>
</dbReference>
<organism evidence="1 2">
    <name type="scientific">Nocardioides jiangsuensis</name>
    <dbReference type="NCBI Taxonomy" id="2866161"/>
    <lineage>
        <taxon>Bacteria</taxon>
        <taxon>Bacillati</taxon>
        <taxon>Actinomycetota</taxon>
        <taxon>Actinomycetes</taxon>
        <taxon>Propionibacteriales</taxon>
        <taxon>Nocardioidaceae</taxon>
        <taxon>Nocardioides</taxon>
    </lineage>
</organism>
<dbReference type="SUPFAM" id="SSF56112">
    <property type="entry name" value="Protein kinase-like (PK-like)"/>
    <property type="match status" value="1"/>
</dbReference>
<dbReference type="Gene3D" id="1.10.510.10">
    <property type="entry name" value="Transferase(Phosphotransferase) domain 1"/>
    <property type="match status" value="1"/>
</dbReference>
<reference evidence="1 2" key="1">
    <citation type="submission" date="2021-08" db="EMBL/GenBank/DDBJ databases">
        <title>Nocardioides bacterium WL0053 sp. nov., isolated from the sediment.</title>
        <authorList>
            <person name="Wang L."/>
            <person name="Zhang D."/>
            <person name="Zhang A."/>
        </authorList>
    </citation>
    <scope>NUCLEOTIDE SEQUENCE [LARGE SCALE GENOMIC DNA]</scope>
    <source>
        <strain evidence="1 2">WL0053</strain>
    </source>
</reference>
<gene>
    <name evidence="1" type="ORF">K1X13_14110</name>
</gene>
<evidence type="ECO:0008006" key="3">
    <source>
        <dbReference type="Google" id="ProtNLM"/>
    </source>
</evidence>
<dbReference type="RefSeq" id="WP_221025653.1">
    <property type="nucleotide sequence ID" value="NZ_JAIEZQ010000002.1"/>
</dbReference>
<evidence type="ECO:0000313" key="2">
    <source>
        <dbReference type="Proteomes" id="UP000754710"/>
    </source>
</evidence>
<proteinExistence type="predicted"/>
<name>A0ABS7RLM6_9ACTN</name>
<comment type="caution">
    <text evidence="1">The sequence shown here is derived from an EMBL/GenBank/DDBJ whole genome shotgun (WGS) entry which is preliminary data.</text>
</comment>
<keyword evidence="2" id="KW-1185">Reference proteome</keyword>
<dbReference type="InterPro" id="IPR011009">
    <property type="entry name" value="Kinase-like_dom_sf"/>
</dbReference>
<dbReference type="EMBL" id="JAIEZQ010000002">
    <property type="protein sequence ID" value="MBY9075964.1"/>
    <property type="molecule type" value="Genomic_DNA"/>
</dbReference>